<keyword evidence="3 15" id="KW-0547">Nucleotide-binding</keyword>
<evidence type="ECO:0000256" key="15">
    <source>
        <dbReference type="PROSITE-ProRule" id="PRU00560"/>
    </source>
</evidence>
<evidence type="ECO:0000256" key="8">
    <source>
        <dbReference type="ARBA" id="ARBA00022840"/>
    </source>
</evidence>
<gene>
    <name evidence="19" type="ORF">NCTC11923_01397</name>
</gene>
<evidence type="ECO:0000256" key="2">
    <source>
        <dbReference type="ARBA" id="ARBA00022722"/>
    </source>
</evidence>
<feature type="domain" description="UvrD-like helicase C-terminal" evidence="18">
    <location>
        <begin position="347"/>
        <end position="679"/>
    </location>
</feature>
<dbReference type="GO" id="GO:0003677">
    <property type="term" value="F:DNA binding"/>
    <property type="evidence" value="ECO:0007669"/>
    <property type="project" value="UniProtKB-KW"/>
</dbReference>
<feature type="domain" description="UvrD-like helicase ATP-binding" evidence="17">
    <location>
        <begin position="22"/>
        <end position="324"/>
    </location>
</feature>
<dbReference type="Gene3D" id="1.10.486.10">
    <property type="entry name" value="PCRA, domain 4"/>
    <property type="match status" value="1"/>
</dbReference>
<dbReference type="GO" id="GO:0043138">
    <property type="term" value="F:3'-5' DNA helicase activity"/>
    <property type="evidence" value="ECO:0007669"/>
    <property type="project" value="UniProtKB-EC"/>
</dbReference>
<proteinExistence type="inferred from homology"/>
<keyword evidence="8 15" id="KW-0067">ATP-binding</keyword>
<evidence type="ECO:0000313" key="19">
    <source>
        <dbReference type="EMBL" id="VEG74758.1"/>
    </source>
</evidence>
<evidence type="ECO:0000313" key="20">
    <source>
        <dbReference type="Proteomes" id="UP000276899"/>
    </source>
</evidence>
<evidence type="ECO:0000256" key="7">
    <source>
        <dbReference type="ARBA" id="ARBA00022839"/>
    </source>
</evidence>
<dbReference type="InterPro" id="IPR038726">
    <property type="entry name" value="PDDEXK_AddAB-type"/>
</dbReference>
<evidence type="ECO:0000259" key="18">
    <source>
        <dbReference type="PROSITE" id="PS51217"/>
    </source>
</evidence>
<evidence type="ECO:0000256" key="12">
    <source>
        <dbReference type="ARBA" id="ARBA00034617"/>
    </source>
</evidence>
<dbReference type="EC" id="5.6.2.4" evidence="13"/>
<evidence type="ECO:0000256" key="9">
    <source>
        <dbReference type="ARBA" id="ARBA00023125"/>
    </source>
</evidence>
<organism evidence="19 20">
    <name type="scientific">Actinomyces slackii</name>
    <dbReference type="NCBI Taxonomy" id="52774"/>
    <lineage>
        <taxon>Bacteria</taxon>
        <taxon>Bacillati</taxon>
        <taxon>Actinomycetota</taxon>
        <taxon>Actinomycetes</taxon>
        <taxon>Actinomycetales</taxon>
        <taxon>Actinomycetaceae</taxon>
        <taxon>Actinomyces</taxon>
    </lineage>
</organism>
<evidence type="ECO:0000256" key="1">
    <source>
        <dbReference type="ARBA" id="ARBA00009922"/>
    </source>
</evidence>
<dbReference type="InterPro" id="IPR027417">
    <property type="entry name" value="P-loop_NTPase"/>
</dbReference>
<dbReference type="Gene3D" id="3.90.320.10">
    <property type="match status" value="1"/>
</dbReference>
<keyword evidence="10" id="KW-0234">DNA repair</keyword>
<dbReference type="Proteomes" id="UP000276899">
    <property type="component" value="Chromosome"/>
</dbReference>
<dbReference type="KEGG" id="asla:NCTC11923_01397"/>
<dbReference type="SUPFAM" id="SSF52540">
    <property type="entry name" value="P-loop containing nucleoside triphosphate hydrolases"/>
    <property type="match status" value="1"/>
</dbReference>
<accession>A0A3S5EM78</accession>
<dbReference type="PANTHER" id="PTHR11070">
    <property type="entry name" value="UVRD / RECB / PCRA DNA HELICASE FAMILY MEMBER"/>
    <property type="match status" value="1"/>
</dbReference>
<keyword evidence="4" id="KW-0227">DNA damage</keyword>
<evidence type="ECO:0000259" key="17">
    <source>
        <dbReference type="PROSITE" id="PS51198"/>
    </source>
</evidence>
<keyword evidence="5 15" id="KW-0378">Hydrolase</keyword>
<dbReference type="Pfam" id="PF00580">
    <property type="entry name" value="UvrD-helicase"/>
    <property type="match status" value="1"/>
</dbReference>
<dbReference type="AlphaFoldDB" id="A0A3S5EM78"/>
<dbReference type="InterPro" id="IPR011604">
    <property type="entry name" value="PDDEXK-like_dom_sf"/>
</dbReference>
<evidence type="ECO:0000256" key="6">
    <source>
        <dbReference type="ARBA" id="ARBA00022806"/>
    </source>
</evidence>
<evidence type="ECO:0000256" key="5">
    <source>
        <dbReference type="ARBA" id="ARBA00022801"/>
    </source>
</evidence>
<dbReference type="InterPro" id="IPR013986">
    <property type="entry name" value="DExx_box_DNA_helicase_dom_sf"/>
</dbReference>
<keyword evidence="9" id="KW-0238">DNA-binding</keyword>
<evidence type="ECO:0000256" key="10">
    <source>
        <dbReference type="ARBA" id="ARBA00023204"/>
    </source>
</evidence>
<dbReference type="Pfam" id="PF12705">
    <property type="entry name" value="PDDEXK_1"/>
    <property type="match status" value="1"/>
</dbReference>
<feature type="region of interest" description="Disordered" evidence="16">
    <location>
        <begin position="340"/>
        <end position="372"/>
    </location>
</feature>
<keyword evidence="7" id="KW-0269">Exonuclease</keyword>
<keyword evidence="20" id="KW-1185">Reference proteome</keyword>
<feature type="binding site" evidence="15">
    <location>
        <begin position="43"/>
        <end position="50"/>
    </location>
    <ligand>
        <name>ATP</name>
        <dbReference type="ChEBI" id="CHEBI:30616"/>
    </ligand>
</feature>
<dbReference type="Gene3D" id="3.40.50.300">
    <property type="entry name" value="P-loop containing nucleotide triphosphate hydrolases"/>
    <property type="match status" value="3"/>
</dbReference>
<evidence type="ECO:0000256" key="14">
    <source>
        <dbReference type="ARBA" id="ARBA00048988"/>
    </source>
</evidence>
<evidence type="ECO:0000256" key="11">
    <source>
        <dbReference type="ARBA" id="ARBA00023235"/>
    </source>
</evidence>
<dbReference type="GO" id="GO:0033202">
    <property type="term" value="C:DNA helicase complex"/>
    <property type="evidence" value="ECO:0007669"/>
    <property type="project" value="TreeGrafter"/>
</dbReference>
<evidence type="ECO:0000256" key="16">
    <source>
        <dbReference type="SAM" id="MobiDB-lite"/>
    </source>
</evidence>
<dbReference type="STRING" id="1278298.GCA_000428685_02484"/>
<dbReference type="InterPro" id="IPR014016">
    <property type="entry name" value="UvrD-like_ATP-bd"/>
</dbReference>
<dbReference type="EMBL" id="LR134363">
    <property type="protein sequence ID" value="VEG74758.1"/>
    <property type="molecule type" value="Genomic_DNA"/>
</dbReference>
<sequence length="1151" mass="120270">MSAAAEPIRLLPALEQPGLPAADPSAQAVAERVAGHANVVVLGAPGTGKTTTALRLLTGSVAAGRDAILLAPTRARADLLRARAAHLLGQGHGDGRVRVRTPASLALTILTTSLTERPDPLPAPVLLAGAEEDAALAAMVGAISWPDLPAEAVGSRAFRSQLRNLLARAAEMGISAEELAQWGRALDVPIWGPASQLLRTWDAQGRPSPELRSQTRKMDTARLQDRAREALETWQADAVAAPRPVPDLVIVDDYQDCTAATARLLTTLATPDGAGHRAQVVVLGDPDAAVETFRGGTPSLLVAAEDRSGLAAERLVLSTRHRGGPALAELWRDQAERIPITGTASHRRPRLAGGDAPPVPGTAAGAPRAVPPGAPQGVEAIVASSPAQEAAHVARALRAERIHHGTAWQEMAVIVRSSAQASATARELRRRGLPVAPGSPAVLLRAEPAAAALVNLVRAGVEGRLGRVGREPPERASALELLSSPLIGLSALDLRRLRRRLRAEQTAPAAIEPGVGERPVASADDALLATVSSPEAARAFHQVVAGESLAAQAQALCRGAEVIAAVLQALAEGRHDAESLLWAAWAASGRAEAWRETALSAPEGAGGAQSVLAQAAERDLDVVTALFKRAEVWAERRPGAPASAFLDELAAEALPSDSVAPHGARPAGVTILTPAAAAGRQWEVVAVMGLNRDSWPDLRLRDSITRAGLLVDAATGRLPRGAQGMPVAQVDPVVARAHVRADERRMLVAALTRATRRLLVTASVDAEHAPSTFFTEIAERTTGLVRDEEGVVRPAQDVGDLTLRGLVGELRQAVVLGHLPQATQLQRRRAGQAALILARLQRAHVPGADPATWAGGQASATAPLVGPGRPIRISPSDVEAITDCPLRWFLQRKGGSTPASAAQSLGIVIHALAERAQREELRGPALMEAFEAELPRLGYPPTWLGRQEAERARAMVERLDSYLAAVPGPAQVEVPIQADLLLHAPTVPAGACPASAPGEGAHGKQGPGLPVILAGRIDRLELIDGPDEPRKARLIDIKTGRTPHADPEHHPQLAAYRLALEAQGHEVIGGALVLLGKEPGRDGATIISPKGAALAPSPDPDTGQDWARELVRTAALDASGTALQARSGKHCRTCPVADSCPVQPEGRRVLA</sequence>
<reference evidence="19 20" key="1">
    <citation type="submission" date="2018-12" db="EMBL/GenBank/DDBJ databases">
        <authorList>
            <consortium name="Pathogen Informatics"/>
        </authorList>
    </citation>
    <scope>NUCLEOTIDE SEQUENCE [LARGE SCALE GENOMIC DNA]</scope>
    <source>
        <strain evidence="19 20">NCTC11923</strain>
    </source>
</reference>
<dbReference type="GO" id="GO:0000725">
    <property type="term" value="P:recombinational repair"/>
    <property type="evidence" value="ECO:0007669"/>
    <property type="project" value="TreeGrafter"/>
</dbReference>
<dbReference type="GO" id="GO:0005524">
    <property type="term" value="F:ATP binding"/>
    <property type="evidence" value="ECO:0007669"/>
    <property type="project" value="UniProtKB-UniRule"/>
</dbReference>
<comment type="catalytic activity">
    <reaction evidence="14">
        <text>ATP + H2O = ADP + phosphate + H(+)</text>
        <dbReference type="Rhea" id="RHEA:13065"/>
        <dbReference type="ChEBI" id="CHEBI:15377"/>
        <dbReference type="ChEBI" id="CHEBI:15378"/>
        <dbReference type="ChEBI" id="CHEBI:30616"/>
        <dbReference type="ChEBI" id="CHEBI:43474"/>
        <dbReference type="ChEBI" id="CHEBI:456216"/>
        <dbReference type="EC" id="5.6.2.4"/>
    </reaction>
</comment>
<dbReference type="PROSITE" id="PS51198">
    <property type="entry name" value="UVRD_HELICASE_ATP_BIND"/>
    <property type="match status" value="1"/>
</dbReference>
<comment type="catalytic activity">
    <reaction evidence="12">
        <text>Couples ATP hydrolysis with the unwinding of duplex DNA by translocating in the 3'-5' direction.</text>
        <dbReference type="EC" id="5.6.2.4"/>
    </reaction>
</comment>
<keyword evidence="11" id="KW-0413">Isomerase</keyword>
<keyword evidence="2" id="KW-0540">Nuclease</keyword>
<dbReference type="PROSITE" id="PS51217">
    <property type="entry name" value="UVRD_HELICASE_CTER"/>
    <property type="match status" value="1"/>
</dbReference>
<dbReference type="InterPro" id="IPR000212">
    <property type="entry name" value="DNA_helicase_UvrD/REP"/>
</dbReference>
<dbReference type="RefSeq" id="WP_026427314.1">
    <property type="nucleotide sequence ID" value="NZ_LR134363.1"/>
</dbReference>
<feature type="compositionally biased region" description="Low complexity" evidence="16">
    <location>
        <begin position="352"/>
        <end position="368"/>
    </location>
</feature>
<dbReference type="GO" id="GO:0004527">
    <property type="term" value="F:exonuclease activity"/>
    <property type="evidence" value="ECO:0007669"/>
    <property type="project" value="UniProtKB-KW"/>
</dbReference>
<comment type="similarity">
    <text evidence="1">Belongs to the helicase family. UvrD subfamily.</text>
</comment>
<dbReference type="InterPro" id="IPR014017">
    <property type="entry name" value="DNA_helicase_UvrD-like_C"/>
</dbReference>
<dbReference type="PANTHER" id="PTHR11070:SF59">
    <property type="entry name" value="DNA 3'-5' HELICASE"/>
    <property type="match status" value="1"/>
</dbReference>
<evidence type="ECO:0000256" key="13">
    <source>
        <dbReference type="ARBA" id="ARBA00034808"/>
    </source>
</evidence>
<keyword evidence="6 15" id="KW-0347">Helicase</keyword>
<protein>
    <recommendedName>
        <fullName evidence="13">DNA 3'-5' helicase</fullName>
        <ecNumber evidence="13">5.6.2.4</ecNumber>
    </recommendedName>
</protein>
<evidence type="ECO:0000256" key="3">
    <source>
        <dbReference type="ARBA" id="ARBA00022741"/>
    </source>
</evidence>
<dbReference type="GO" id="GO:0005829">
    <property type="term" value="C:cytosol"/>
    <property type="evidence" value="ECO:0007669"/>
    <property type="project" value="TreeGrafter"/>
</dbReference>
<name>A0A3S5EM78_9ACTO</name>
<dbReference type="Gene3D" id="1.10.10.160">
    <property type="match status" value="1"/>
</dbReference>
<evidence type="ECO:0000256" key="4">
    <source>
        <dbReference type="ARBA" id="ARBA00022763"/>
    </source>
</evidence>